<protein>
    <submittedName>
        <fullName evidence="2">Uncharacterized protein</fullName>
    </submittedName>
</protein>
<name>A0A5B1M854_9ACTN</name>
<dbReference type="Proteomes" id="UP000324351">
    <property type="component" value="Unassembled WGS sequence"/>
</dbReference>
<feature type="region of interest" description="Disordered" evidence="1">
    <location>
        <begin position="1"/>
        <end position="25"/>
    </location>
</feature>
<dbReference type="EMBL" id="VUJW01000003">
    <property type="protein sequence ID" value="KAA1427870.1"/>
    <property type="molecule type" value="Genomic_DNA"/>
</dbReference>
<sequence>MERNNAQRDPGECVATESTSDPVVSDVEREVEARGWHVTSHWFAVGGQVIAAGLDVRSFTTSEPGALPVQSGEFAPWDTPGEITRRAVESIPIGTILREHKRRAWVTLAGRSEQVAETFPETATEWGELAGSMDTPQRRKSSREALYGRVAELYRQAERHRETAPAEYVRARLESDPRWAELPELHPSRDTEAKRVRVRKWIKRARDLQYLDPASSTPAAKRKEGK</sequence>
<evidence type="ECO:0000313" key="3">
    <source>
        <dbReference type="Proteomes" id="UP000324351"/>
    </source>
</evidence>
<evidence type="ECO:0000256" key="1">
    <source>
        <dbReference type="SAM" id="MobiDB-lite"/>
    </source>
</evidence>
<keyword evidence="3" id="KW-1185">Reference proteome</keyword>
<gene>
    <name evidence="2" type="ORF">F0U47_10645</name>
</gene>
<dbReference type="RefSeq" id="WP_149750362.1">
    <property type="nucleotide sequence ID" value="NZ_VUJW01000003.1"/>
</dbReference>
<proteinExistence type="predicted"/>
<organism evidence="2 3">
    <name type="scientific">Nocardioides antri</name>
    <dbReference type="NCBI Taxonomy" id="2607659"/>
    <lineage>
        <taxon>Bacteria</taxon>
        <taxon>Bacillati</taxon>
        <taxon>Actinomycetota</taxon>
        <taxon>Actinomycetes</taxon>
        <taxon>Propionibacteriales</taxon>
        <taxon>Nocardioidaceae</taxon>
        <taxon>Nocardioides</taxon>
    </lineage>
</organism>
<dbReference type="AlphaFoldDB" id="A0A5B1M854"/>
<reference evidence="2 3" key="1">
    <citation type="submission" date="2019-09" db="EMBL/GenBank/DDBJ databases">
        <title>Nocardioides panacisoli sp. nov., isolated from the soil of a ginseng field.</title>
        <authorList>
            <person name="Cho C."/>
        </authorList>
    </citation>
    <scope>NUCLEOTIDE SEQUENCE [LARGE SCALE GENOMIC DNA]</scope>
    <source>
        <strain evidence="2 3">BN140041</strain>
    </source>
</reference>
<comment type="caution">
    <text evidence="2">The sequence shown here is derived from an EMBL/GenBank/DDBJ whole genome shotgun (WGS) entry which is preliminary data.</text>
</comment>
<feature type="compositionally biased region" description="Basic and acidic residues" evidence="1">
    <location>
        <begin position="1"/>
        <end position="11"/>
    </location>
</feature>
<accession>A0A5B1M854</accession>
<reference evidence="2 3" key="2">
    <citation type="submission" date="2019-09" db="EMBL/GenBank/DDBJ databases">
        <authorList>
            <person name="Jin C."/>
        </authorList>
    </citation>
    <scope>NUCLEOTIDE SEQUENCE [LARGE SCALE GENOMIC DNA]</scope>
    <source>
        <strain evidence="2 3">BN140041</strain>
    </source>
</reference>
<evidence type="ECO:0000313" key="2">
    <source>
        <dbReference type="EMBL" id="KAA1427870.1"/>
    </source>
</evidence>